<sequence>MARPRPTGPILEARDLTLRFGEVTAFQDVAFAVMPGELFAVIGPNGAGKTSLFNVLSRVYTPTSGQIALDGRDLTALRPRDLAGAGVARTFQNLGLFGPLSVLDNVLVGRHHLMRAGALRAGFGLRSARAEEREHTAAAMAALERTGMADVAGVAVENLAYGDRKRVEIARALAMHPRLLLLDEPVAGMSADERVEITELVRALHADGDLTILLVEHDMGMVMRVAQRILVLDFGRPIAVGSPAEIQADEAVIRAYLGAAPEAATA</sequence>
<dbReference type="RefSeq" id="WP_254572724.1">
    <property type="nucleotide sequence ID" value="NZ_CP098502.1"/>
</dbReference>
<dbReference type="Pfam" id="PF00005">
    <property type="entry name" value="ABC_tran"/>
    <property type="match status" value="1"/>
</dbReference>
<dbReference type="PANTHER" id="PTHR45772">
    <property type="entry name" value="CONSERVED COMPONENT OF ABC TRANSPORTER FOR NATURAL AMINO ACIDS-RELATED"/>
    <property type="match status" value="1"/>
</dbReference>
<organism evidence="5 6">
    <name type="scientific">Paraconexibacter antarcticus</name>
    <dbReference type="NCBI Taxonomy" id="2949664"/>
    <lineage>
        <taxon>Bacteria</taxon>
        <taxon>Bacillati</taxon>
        <taxon>Actinomycetota</taxon>
        <taxon>Thermoleophilia</taxon>
        <taxon>Solirubrobacterales</taxon>
        <taxon>Paraconexibacteraceae</taxon>
        <taxon>Paraconexibacter</taxon>
    </lineage>
</organism>
<dbReference type="SMART" id="SM00382">
    <property type="entry name" value="AAA"/>
    <property type="match status" value="1"/>
</dbReference>
<keyword evidence="6" id="KW-1185">Reference proteome</keyword>
<keyword evidence="2" id="KW-0547">Nucleotide-binding</keyword>
<evidence type="ECO:0000259" key="4">
    <source>
        <dbReference type="PROSITE" id="PS50893"/>
    </source>
</evidence>
<keyword evidence="3 5" id="KW-0067">ATP-binding</keyword>
<dbReference type="InterPro" id="IPR032823">
    <property type="entry name" value="BCA_ABC_TP_C"/>
</dbReference>
<dbReference type="Pfam" id="PF12399">
    <property type="entry name" value="BCA_ABC_TP_C"/>
    <property type="match status" value="1"/>
</dbReference>
<dbReference type="SUPFAM" id="SSF52540">
    <property type="entry name" value="P-loop containing nucleoside triphosphate hydrolases"/>
    <property type="match status" value="1"/>
</dbReference>
<dbReference type="PROSITE" id="PS00211">
    <property type="entry name" value="ABC_TRANSPORTER_1"/>
    <property type="match status" value="1"/>
</dbReference>
<accession>A0ABY5DY18</accession>
<gene>
    <name evidence="5" type="ORF">NBH00_07530</name>
</gene>
<evidence type="ECO:0000256" key="1">
    <source>
        <dbReference type="ARBA" id="ARBA00022448"/>
    </source>
</evidence>
<dbReference type="InterPro" id="IPR003439">
    <property type="entry name" value="ABC_transporter-like_ATP-bd"/>
</dbReference>
<dbReference type="PANTHER" id="PTHR45772:SF1">
    <property type="entry name" value="ABC TRANSPORTER ATP-BINDING PROTEIN"/>
    <property type="match status" value="1"/>
</dbReference>
<evidence type="ECO:0000313" key="6">
    <source>
        <dbReference type="Proteomes" id="UP001056035"/>
    </source>
</evidence>
<dbReference type="CDD" id="cd03219">
    <property type="entry name" value="ABC_Mj1267_LivG_branched"/>
    <property type="match status" value="1"/>
</dbReference>
<evidence type="ECO:0000313" key="5">
    <source>
        <dbReference type="EMBL" id="UTI66046.1"/>
    </source>
</evidence>
<evidence type="ECO:0000256" key="2">
    <source>
        <dbReference type="ARBA" id="ARBA00022741"/>
    </source>
</evidence>
<proteinExistence type="predicted"/>
<name>A0ABY5DY18_9ACTN</name>
<feature type="domain" description="ABC transporter" evidence="4">
    <location>
        <begin position="11"/>
        <end position="259"/>
    </location>
</feature>
<dbReference type="InterPro" id="IPR017871">
    <property type="entry name" value="ABC_transporter-like_CS"/>
</dbReference>
<dbReference type="GO" id="GO:0005524">
    <property type="term" value="F:ATP binding"/>
    <property type="evidence" value="ECO:0007669"/>
    <property type="project" value="UniProtKB-KW"/>
</dbReference>
<dbReference type="PROSITE" id="PS50893">
    <property type="entry name" value="ABC_TRANSPORTER_2"/>
    <property type="match status" value="1"/>
</dbReference>
<dbReference type="InterPro" id="IPR027417">
    <property type="entry name" value="P-loop_NTPase"/>
</dbReference>
<dbReference type="InterPro" id="IPR003593">
    <property type="entry name" value="AAA+_ATPase"/>
</dbReference>
<protein>
    <submittedName>
        <fullName evidence="5">ABC transporter ATP-binding protein</fullName>
    </submittedName>
</protein>
<reference evidence="5 6" key="1">
    <citation type="submission" date="2022-06" db="EMBL/GenBank/DDBJ databases">
        <title>Paraconexibacter antarcticus.</title>
        <authorList>
            <person name="Kim C.S."/>
        </authorList>
    </citation>
    <scope>NUCLEOTIDE SEQUENCE [LARGE SCALE GENOMIC DNA]</scope>
    <source>
        <strain evidence="5 6">02-257</strain>
    </source>
</reference>
<keyword evidence="1" id="KW-0813">Transport</keyword>
<dbReference type="Proteomes" id="UP001056035">
    <property type="component" value="Chromosome"/>
</dbReference>
<dbReference type="Gene3D" id="3.40.50.300">
    <property type="entry name" value="P-loop containing nucleotide triphosphate hydrolases"/>
    <property type="match status" value="1"/>
</dbReference>
<evidence type="ECO:0000256" key="3">
    <source>
        <dbReference type="ARBA" id="ARBA00022840"/>
    </source>
</evidence>
<dbReference type="EMBL" id="CP098502">
    <property type="protein sequence ID" value="UTI66046.1"/>
    <property type="molecule type" value="Genomic_DNA"/>
</dbReference>
<dbReference type="InterPro" id="IPR051120">
    <property type="entry name" value="ABC_AA/LPS_Transport"/>
</dbReference>